<keyword evidence="1" id="KW-0677">Repeat</keyword>
<proteinExistence type="predicted"/>
<feature type="repeat" description="ANK" evidence="3">
    <location>
        <begin position="197"/>
        <end position="229"/>
    </location>
</feature>
<feature type="compositionally biased region" description="Polar residues" evidence="4">
    <location>
        <begin position="129"/>
        <end position="140"/>
    </location>
</feature>
<dbReference type="Proteomes" id="UP001174936">
    <property type="component" value="Unassembled WGS sequence"/>
</dbReference>
<feature type="repeat" description="ANK" evidence="3">
    <location>
        <begin position="230"/>
        <end position="262"/>
    </location>
</feature>
<evidence type="ECO:0000313" key="7">
    <source>
        <dbReference type="Proteomes" id="UP001174936"/>
    </source>
</evidence>
<feature type="region of interest" description="Disordered" evidence="4">
    <location>
        <begin position="1"/>
        <end position="20"/>
    </location>
</feature>
<evidence type="ECO:0000259" key="5">
    <source>
        <dbReference type="PROSITE" id="PS00036"/>
    </source>
</evidence>
<name>A0AA39YBX1_9PEZI</name>
<evidence type="ECO:0000256" key="2">
    <source>
        <dbReference type="ARBA" id="ARBA00023043"/>
    </source>
</evidence>
<dbReference type="EMBL" id="JAULSV010000003">
    <property type="protein sequence ID" value="KAK0648657.1"/>
    <property type="molecule type" value="Genomic_DNA"/>
</dbReference>
<dbReference type="PANTHER" id="PTHR24198">
    <property type="entry name" value="ANKYRIN REPEAT AND PROTEIN KINASE DOMAIN-CONTAINING PROTEIN"/>
    <property type="match status" value="1"/>
</dbReference>
<dbReference type="InterPro" id="IPR002110">
    <property type="entry name" value="Ankyrin_rpt"/>
</dbReference>
<dbReference type="Pfam" id="PF12796">
    <property type="entry name" value="Ank_2"/>
    <property type="match status" value="1"/>
</dbReference>
<evidence type="ECO:0000256" key="3">
    <source>
        <dbReference type="PROSITE-ProRule" id="PRU00023"/>
    </source>
</evidence>
<dbReference type="PANTHER" id="PTHR24198:SF165">
    <property type="entry name" value="ANKYRIN REPEAT-CONTAINING PROTEIN-RELATED"/>
    <property type="match status" value="1"/>
</dbReference>
<evidence type="ECO:0000256" key="1">
    <source>
        <dbReference type="ARBA" id="ARBA00022737"/>
    </source>
</evidence>
<evidence type="ECO:0000313" key="6">
    <source>
        <dbReference type="EMBL" id="KAK0648657.1"/>
    </source>
</evidence>
<dbReference type="PROSITE" id="PS50088">
    <property type="entry name" value="ANK_REPEAT"/>
    <property type="match status" value="3"/>
</dbReference>
<feature type="compositionally biased region" description="Low complexity" evidence="4">
    <location>
        <begin position="115"/>
        <end position="125"/>
    </location>
</feature>
<dbReference type="InterPro" id="IPR036770">
    <property type="entry name" value="Ankyrin_rpt-contain_sf"/>
</dbReference>
<reference evidence="6" key="1">
    <citation type="submission" date="2023-06" db="EMBL/GenBank/DDBJ databases">
        <title>Genome-scale phylogeny and comparative genomics of the fungal order Sordariales.</title>
        <authorList>
            <consortium name="Lawrence Berkeley National Laboratory"/>
            <person name="Hensen N."/>
            <person name="Bonometti L."/>
            <person name="Westerberg I."/>
            <person name="Brannstrom I.O."/>
            <person name="Guillou S."/>
            <person name="Cros-Aarteil S."/>
            <person name="Calhoun S."/>
            <person name="Haridas S."/>
            <person name="Kuo A."/>
            <person name="Mondo S."/>
            <person name="Pangilinan J."/>
            <person name="Riley R."/>
            <person name="Labutti K."/>
            <person name="Andreopoulos B."/>
            <person name="Lipzen A."/>
            <person name="Chen C."/>
            <person name="Yanf M."/>
            <person name="Daum C."/>
            <person name="Ng V."/>
            <person name="Clum A."/>
            <person name="Steindorff A."/>
            <person name="Ohm R."/>
            <person name="Martin F."/>
            <person name="Silar P."/>
            <person name="Natvig D."/>
            <person name="Lalanne C."/>
            <person name="Gautier V."/>
            <person name="Ament-Velasquez S.L."/>
            <person name="Kruys A."/>
            <person name="Hutchinson M.I."/>
            <person name="Powell A.J."/>
            <person name="Barry K."/>
            <person name="Miller A.N."/>
            <person name="Grigoriev I.V."/>
            <person name="Debuchy R."/>
            <person name="Gladieux P."/>
            <person name="Thoren M.H."/>
            <person name="Johannesson H."/>
        </authorList>
    </citation>
    <scope>NUCLEOTIDE SEQUENCE</scope>
    <source>
        <strain evidence="6">SMH2532-1</strain>
    </source>
</reference>
<dbReference type="GO" id="GO:0003700">
    <property type="term" value="F:DNA-binding transcription factor activity"/>
    <property type="evidence" value="ECO:0007669"/>
    <property type="project" value="InterPro"/>
</dbReference>
<accession>A0AA39YBX1</accession>
<dbReference type="SMART" id="SM00248">
    <property type="entry name" value="ANK"/>
    <property type="match status" value="3"/>
</dbReference>
<dbReference type="SUPFAM" id="SSF48403">
    <property type="entry name" value="Ankyrin repeat"/>
    <property type="match status" value="1"/>
</dbReference>
<gene>
    <name evidence="6" type="ORF">B0T16DRAFT_118011</name>
</gene>
<dbReference type="CDD" id="cd14688">
    <property type="entry name" value="bZIP_YAP"/>
    <property type="match status" value="1"/>
</dbReference>
<feature type="region of interest" description="Disordered" evidence="4">
    <location>
        <begin position="115"/>
        <end position="140"/>
    </location>
</feature>
<feature type="domain" description="BZIP" evidence="5">
    <location>
        <begin position="16"/>
        <end position="31"/>
    </location>
</feature>
<comment type="caution">
    <text evidence="6">The sequence shown here is derived from an EMBL/GenBank/DDBJ whole genome shotgun (WGS) entry which is preliminary data.</text>
</comment>
<dbReference type="AlphaFoldDB" id="A0AA39YBX1"/>
<keyword evidence="7" id="KW-1185">Reference proteome</keyword>
<dbReference type="Gene3D" id="1.25.40.20">
    <property type="entry name" value="Ankyrin repeat-containing domain"/>
    <property type="match status" value="1"/>
</dbReference>
<keyword evidence="2 3" id="KW-0040">ANK repeat</keyword>
<sequence length="304" mass="32624">MAETDIAAPAQSRNERRKLQNRIAQRRFRQKRAMEARIAQDSQIESHWHDLGFTPDGDPATTTATFPSHEPPQLIGQSIPTWDSQLLVESFPLDPTMTTVNLAPVPTIPITSLSPPSSMLSSTSPGYPQPSQYTSTNTVSSDIAPSTTDAASTPFTPAVPTQAMFDLAAQLCAQARSEVAAEWKAAPTNPNPTWGGKDEPLLHTAVKNGNSDIVQMLINHNVDMNERNSRGMTALHVAIESQQPDAIMILLKNGVDVNAVDGEGRTALSMAVNNQCESGVRLLLLHGADPTVKGVSGGRSRVSS</sequence>
<evidence type="ECO:0000256" key="4">
    <source>
        <dbReference type="SAM" id="MobiDB-lite"/>
    </source>
</evidence>
<dbReference type="PROSITE" id="PS50297">
    <property type="entry name" value="ANK_REP_REGION"/>
    <property type="match status" value="2"/>
</dbReference>
<protein>
    <submittedName>
        <fullName evidence="6">Ankyrin repeat-containing domain protein</fullName>
    </submittedName>
</protein>
<dbReference type="InterPro" id="IPR004827">
    <property type="entry name" value="bZIP"/>
</dbReference>
<organism evidence="6 7">
    <name type="scientific">Cercophora newfieldiana</name>
    <dbReference type="NCBI Taxonomy" id="92897"/>
    <lineage>
        <taxon>Eukaryota</taxon>
        <taxon>Fungi</taxon>
        <taxon>Dikarya</taxon>
        <taxon>Ascomycota</taxon>
        <taxon>Pezizomycotina</taxon>
        <taxon>Sordariomycetes</taxon>
        <taxon>Sordariomycetidae</taxon>
        <taxon>Sordariales</taxon>
        <taxon>Lasiosphaeriaceae</taxon>
        <taxon>Cercophora</taxon>
    </lineage>
</organism>
<feature type="repeat" description="ANK" evidence="3">
    <location>
        <begin position="263"/>
        <end position="295"/>
    </location>
</feature>
<dbReference type="PROSITE" id="PS00036">
    <property type="entry name" value="BZIP_BASIC"/>
    <property type="match status" value="1"/>
</dbReference>